<gene>
    <name evidence="7" type="ORF">OXX778_LOCUS15990</name>
</gene>
<protein>
    <recommendedName>
        <fullName evidence="9">Transmembrane protein 45B</fullName>
    </recommendedName>
</protein>
<proteinExistence type="inferred from homology"/>
<keyword evidence="5 6" id="KW-0472">Membrane</keyword>
<dbReference type="InterPro" id="IPR006904">
    <property type="entry name" value="DUF716"/>
</dbReference>
<feature type="transmembrane region" description="Helical" evidence="6">
    <location>
        <begin position="270"/>
        <end position="292"/>
    </location>
</feature>
<reference evidence="7" key="1">
    <citation type="submission" date="2021-02" db="EMBL/GenBank/DDBJ databases">
        <authorList>
            <person name="Nowell W R."/>
        </authorList>
    </citation>
    <scope>NUCLEOTIDE SEQUENCE</scope>
    <source>
        <strain evidence="7">Ploen Becks lab</strain>
    </source>
</reference>
<feature type="transmembrane region" description="Helical" evidence="6">
    <location>
        <begin position="232"/>
        <end position="250"/>
    </location>
</feature>
<feature type="transmembrane region" description="Helical" evidence="6">
    <location>
        <begin position="174"/>
        <end position="192"/>
    </location>
</feature>
<evidence type="ECO:0000256" key="1">
    <source>
        <dbReference type="ARBA" id="ARBA00004141"/>
    </source>
</evidence>
<evidence type="ECO:0000313" key="7">
    <source>
        <dbReference type="EMBL" id="CAF0992552.1"/>
    </source>
</evidence>
<feature type="transmembrane region" description="Helical" evidence="6">
    <location>
        <begin position="12"/>
        <end position="30"/>
    </location>
</feature>
<feature type="transmembrane region" description="Helical" evidence="6">
    <location>
        <begin position="68"/>
        <end position="88"/>
    </location>
</feature>
<comment type="caution">
    <text evidence="7">The sequence shown here is derived from an EMBL/GenBank/DDBJ whole genome shotgun (WGS) entry which is preliminary data.</text>
</comment>
<dbReference type="GO" id="GO:0016020">
    <property type="term" value="C:membrane"/>
    <property type="evidence" value="ECO:0007669"/>
    <property type="project" value="UniProtKB-SubCell"/>
</dbReference>
<comment type="subcellular location">
    <subcellularLocation>
        <location evidence="1">Membrane</location>
        <topology evidence="1">Multi-pass membrane protein</topology>
    </subcellularLocation>
</comment>
<sequence length="350" mass="41094">MGTLAGHLLPGTFFIMFSLWWSFITALRHIQSNNYSSRKNPKTTYRSTGTMPCICLPGRLKRAPVESYVKLLFGLIGIIGEFVTAFHFNHKMSNGIGKDDISVFGCENNSHSHNHKREMDHQEHLDEKEIVKSVYFDPNNAQHITMYSAFVLQSVVEILLYYRFNLPKRLDYFFGLIAFGMEAFLFGFHLHSRAPMDIHLHVLLVYAILGCCISVCLEIYNPNEIIYTYGRILFTMLQGTWFWQAGFVLYPPVDSEWMKWNRCDHNQIMTITMLFCWHILLILIGLLLEFYLIRRYYLSSREVSDRLNEIIEIDDEMWNRLNEKSENEDGDKRFLMLNSEDEDIFLNDNA</sequence>
<dbReference type="PANTHER" id="PTHR16007:SF15">
    <property type="entry name" value="TRANSMEMBRANE PROTEIN 45B"/>
    <property type="match status" value="1"/>
</dbReference>
<feature type="transmembrane region" description="Helical" evidence="6">
    <location>
        <begin position="198"/>
        <end position="220"/>
    </location>
</feature>
<feature type="transmembrane region" description="Helical" evidence="6">
    <location>
        <begin position="144"/>
        <end position="162"/>
    </location>
</feature>
<dbReference type="EMBL" id="CAJNOC010003660">
    <property type="protein sequence ID" value="CAF0992552.1"/>
    <property type="molecule type" value="Genomic_DNA"/>
</dbReference>
<dbReference type="Proteomes" id="UP000663879">
    <property type="component" value="Unassembled WGS sequence"/>
</dbReference>
<evidence type="ECO:0008006" key="9">
    <source>
        <dbReference type="Google" id="ProtNLM"/>
    </source>
</evidence>
<keyword evidence="4 6" id="KW-1133">Transmembrane helix</keyword>
<evidence type="ECO:0000256" key="6">
    <source>
        <dbReference type="SAM" id="Phobius"/>
    </source>
</evidence>
<keyword evidence="8" id="KW-1185">Reference proteome</keyword>
<comment type="similarity">
    <text evidence="2">Belongs to the TMEM45 family.</text>
</comment>
<evidence type="ECO:0000256" key="4">
    <source>
        <dbReference type="ARBA" id="ARBA00022989"/>
    </source>
</evidence>
<evidence type="ECO:0000313" key="8">
    <source>
        <dbReference type="Proteomes" id="UP000663879"/>
    </source>
</evidence>
<evidence type="ECO:0000256" key="5">
    <source>
        <dbReference type="ARBA" id="ARBA00023136"/>
    </source>
</evidence>
<dbReference type="AlphaFoldDB" id="A0A814G811"/>
<dbReference type="OrthoDB" id="551896at2759"/>
<dbReference type="Pfam" id="PF04819">
    <property type="entry name" value="DUF716"/>
    <property type="match status" value="1"/>
</dbReference>
<evidence type="ECO:0000256" key="2">
    <source>
        <dbReference type="ARBA" id="ARBA00006948"/>
    </source>
</evidence>
<dbReference type="PANTHER" id="PTHR16007">
    <property type="entry name" value="EPIDIDYMAL MEMBRANE PROTEIN E9-RELATED"/>
    <property type="match status" value="1"/>
</dbReference>
<name>A0A814G811_9BILA</name>
<accession>A0A814G811</accession>
<evidence type="ECO:0000256" key="3">
    <source>
        <dbReference type="ARBA" id="ARBA00022692"/>
    </source>
</evidence>
<dbReference type="InterPro" id="IPR042127">
    <property type="entry name" value="TMEM45"/>
</dbReference>
<organism evidence="7 8">
    <name type="scientific">Brachionus calyciflorus</name>
    <dbReference type="NCBI Taxonomy" id="104777"/>
    <lineage>
        <taxon>Eukaryota</taxon>
        <taxon>Metazoa</taxon>
        <taxon>Spiralia</taxon>
        <taxon>Gnathifera</taxon>
        <taxon>Rotifera</taxon>
        <taxon>Eurotatoria</taxon>
        <taxon>Monogononta</taxon>
        <taxon>Pseudotrocha</taxon>
        <taxon>Ploima</taxon>
        <taxon>Brachionidae</taxon>
        <taxon>Brachionus</taxon>
    </lineage>
</organism>
<keyword evidence="3 6" id="KW-0812">Transmembrane</keyword>